<reference evidence="2 3" key="1">
    <citation type="submission" date="2020-04" db="EMBL/GenBank/DDBJ databases">
        <authorList>
            <person name="Laetsch R D."/>
            <person name="Stevens L."/>
            <person name="Kumar S."/>
            <person name="Blaxter L. M."/>
        </authorList>
    </citation>
    <scope>NUCLEOTIDE SEQUENCE [LARGE SCALE GENOMIC DNA]</scope>
</reference>
<accession>A0A8S1ESN4</accession>
<dbReference type="Proteomes" id="UP000494206">
    <property type="component" value="Unassembled WGS sequence"/>
</dbReference>
<feature type="chain" id="PRO_5035794462" description="Secreted protein" evidence="1">
    <location>
        <begin position="27"/>
        <end position="73"/>
    </location>
</feature>
<dbReference type="AlphaFoldDB" id="A0A8S1ESN4"/>
<protein>
    <recommendedName>
        <fullName evidence="4">Secreted protein</fullName>
    </recommendedName>
</protein>
<organism evidence="2 3">
    <name type="scientific">Caenorhabditis bovis</name>
    <dbReference type="NCBI Taxonomy" id="2654633"/>
    <lineage>
        <taxon>Eukaryota</taxon>
        <taxon>Metazoa</taxon>
        <taxon>Ecdysozoa</taxon>
        <taxon>Nematoda</taxon>
        <taxon>Chromadorea</taxon>
        <taxon>Rhabditida</taxon>
        <taxon>Rhabditina</taxon>
        <taxon>Rhabditomorpha</taxon>
        <taxon>Rhabditoidea</taxon>
        <taxon>Rhabditidae</taxon>
        <taxon>Peloderinae</taxon>
        <taxon>Caenorhabditis</taxon>
    </lineage>
</organism>
<sequence length="73" mass="7934">MPKNTGEALATVLLLIVVLLVPETNSARKTTTRKPMTTTTVDVGLYVYDDYTDEGCSAQSLVTQESFHVQDGV</sequence>
<keyword evidence="3" id="KW-1185">Reference proteome</keyword>
<feature type="signal peptide" evidence="1">
    <location>
        <begin position="1"/>
        <end position="26"/>
    </location>
</feature>
<name>A0A8S1ESN4_9PELO</name>
<comment type="caution">
    <text evidence="2">The sequence shown here is derived from an EMBL/GenBank/DDBJ whole genome shotgun (WGS) entry which is preliminary data.</text>
</comment>
<evidence type="ECO:0000313" key="2">
    <source>
        <dbReference type="EMBL" id="CAB3404392.1"/>
    </source>
</evidence>
<dbReference type="EMBL" id="CADEPM010000004">
    <property type="protein sequence ID" value="CAB3404392.1"/>
    <property type="molecule type" value="Genomic_DNA"/>
</dbReference>
<proteinExistence type="predicted"/>
<gene>
    <name evidence="2" type="ORF">CBOVIS_LOCUS6738</name>
</gene>
<evidence type="ECO:0008006" key="4">
    <source>
        <dbReference type="Google" id="ProtNLM"/>
    </source>
</evidence>
<evidence type="ECO:0000313" key="3">
    <source>
        <dbReference type="Proteomes" id="UP000494206"/>
    </source>
</evidence>
<keyword evidence="1" id="KW-0732">Signal</keyword>
<evidence type="ECO:0000256" key="1">
    <source>
        <dbReference type="SAM" id="SignalP"/>
    </source>
</evidence>